<comment type="caution">
    <text evidence="2">The sequence shown here is derived from an EMBL/GenBank/DDBJ whole genome shotgun (WGS) entry which is preliminary data.</text>
</comment>
<feature type="region of interest" description="Disordered" evidence="1">
    <location>
        <begin position="26"/>
        <end position="65"/>
    </location>
</feature>
<accession>A0A2T7PDU5</accession>
<proteinExistence type="predicted"/>
<dbReference type="EMBL" id="PZQS01000004">
    <property type="protein sequence ID" value="PVD31592.1"/>
    <property type="molecule type" value="Genomic_DNA"/>
</dbReference>
<dbReference type="Proteomes" id="UP000245119">
    <property type="component" value="Linkage Group LG4"/>
</dbReference>
<name>A0A2T7PDU5_POMCA</name>
<keyword evidence="3" id="KW-1185">Reference proteome</keyword>
<evidence type="ECO:0000313" key="3">
    <source>
        <dbReference type="Proteomes" id="UP000245119"/>
    </source>
</evidence>
<dbReference type="AlphaFoldDB" id="A0A2T7PDU5"/>
<sequence length="65" mass="7123">MCVTTERCGIQERYLSSRNKAHFLTDLSTVRSHRGRRATGGDPEVGHSKRPSKMPSLPSGLSAPN</sequence>
<reference evidence="2 3" key="1">
    <citation type="submission" date="2018-04" db="EMBL/GenBank/DDBJ databases">
        <title>The genome of golden apple snail Pomacea canaliculata provides insight into stress tolerance and invasive adaptation.</title>
        <authorList>
            <person name="Liu C."/>
            <person name="Liu B."/>
            <person name="Ren Y."/>
            <person name="Zhang Y."/>
            <person name="Wang H."/>
            <person name="Li S."/>
            <person name="Jiang F."/>
            <person name="Yin L."/>
            <person name="Zhang G."/>
            <person name="Qian W."/>
            <person name="Fan W."/>
        </authorList>
    </citation>
    <scope>NUCLEOTIDE SEQUENCE [LARGE SCALE GENOMIC DNA]</scope>
    <source>
        <strain evidence="2">SZHN2017</strain>
        <tissue evidence="2">Muscle</tissue>
    </source>
</reference>
<gene>
    <name evidence="2" type="ORF">C0Q70_07007</name>
</gene>
<evidence type="ECO:0000313" key="2">
    <source>
        <dbReference type="EMBL" id="PVD31592.1"/>
    </source>
</evidence>
<protein>
    <submittedName>
        <fullName evidence="2">Uncharacterized protein</fullName>
    </submittedName>
</protein>
<evidence type="ECO:0000256" key="1">
    <source>
        <dbReference type="SAM" id="MobiDB-lite"/>
    </source>
</evidence>
<organism evidence="2 3">
    <name type="scientific">Pomacea canaliculata</name>
    <name type="common">Golden apple snail</name>
    <dbReference type="NCBI Taxonomy" id="400727"/>
    <lineage>
        <taxon>Eukaryota</taxon>
        <taxon>Metazoa</taxon>
        <taxon>Spiralia</taxon>
        <taxon>Lophotrochozoa</taxon>
        <taxon>Mollusca</taxon>
        <taxon>Gastropoda</taxon>
        <taxon>Caenogastropoda</taxon>
        <taxon>Architaenioglossa</taxon>
        <taxon>Ampullarioidea</taxon>
        <taxon>Ampullariidae</taxon>
        <taxon>Pomacea</taxon>
    </lineage>
</organism>